<feature type="domain" description="Ketoreductase" evidence="3">
    <location>
        <begin position="8"/>
        <end position="186"/>
    </location>
</feature>
<dbReference type="GO" id="GO:0006633">
    <property type="term" value="P:fatty acid biosynthetic process"/>
    <property type="evidence" value="ECO:0007669"/>
    <property type="project" value="TreeGrafter"/>
</dbReference>
<dbReference type="PRINTS" id="PR00081">
    <property type="entry name" value="GDHRDH"/>
</dbReference>
<dbReference type="PROSITE" id="PS00061">
    <property type="entry name" value="ADH_SHORT"/>
    <property type="match status" value="1"/>
</dbReference>
<dbReference type="SUPFAM" id="SSF51735">
    <property type="entry name" value="NAD(P)-binding Rossmann-fold domains"/>
    <property type="match status" value="1"/>
</dbReference>
<dbReference type="GO" id="GO:0048038">
    <property type="term" value="F:quinone binding"/>
    <property type="evidence" value="ECO:0007669"/>
    <property type="project" value="TreeGrafter"/>
</dbReference>
<protein>
    <submittedName>
        <fullName evidence="4">SDR family oxidoreductase</fullName>
    </submittedName>
</protein>
<dbReference type="AlphaFoldDB" id="A0A6N7YMU9"/>
<organism evidence="4 5">
    <name type="scientific">Amycolatopsis pithecellobii</name>
    <dbReference type="NCBI Taxonomy" id="664692"/>
    <lineage>
        <taxon>Bacteria</taxon>
        <taxon>Bacillati</taxon>
        <taxon>Actinomycetota</taxon>
        <taxon>Actinomycetes</taxon>
        <taxon>Pseudonocardiales</taxon>
        <taxon>Pseudonocardiaceae</taxon>
        <taxon>Amycolatopsis</taxon>
    </lineage>
</organism>
<dbReference type="InterPro" id="IPR002347">
    <property type="entry name" value="SDR_fam"/>
</dbReference>
<dbReference type="PRINTS" id="PR00080">
    <property type="entry name" value="SDRFAMILY"/>
</dbReference>
<dbReference type="Pfam" id="PF13561">
    <property type="entry name" value="adh_short_C2"/>
    <property type="match status" value="1"/>
</dbReference>
<dbReference type="FunFam" id="3.40.50.720:FF:000084">
    <property type="entry name" value="Short-chain dehydrogenase reductase"/>
    <property type="match status" value="1"/>
</dbReference>
<proteinExistence type="inferred from homology"/>
<comment type="similarity">
    <text evidence="1">Belongs to the short-chain dehydrogenases/reductases (SDR) family.</text>
</comment>
<gene>
    <name evidence="4" type="ORF">GKO32_05010</name>
</gene>
<dbReference type="PANTHER" id="PTHR42760:SF133">
    <property type="entry name" value="3-OXOACYL-[ACYL-CARRIER-PROTEIN] REDUCTASE"/>
    <property type="match status" value="1"/>
</dbReference>
<keyword evidence="2" id="KW-0560">Oxidoreductase</keyword>
<dbReference type="GO" id="GO:0016616">
    <property type="term" value="F:oxidoreductase activity, acting on the CH-OH group of donors, NAD or NADP as acceptor"/>
    <property type="evidence" value="ECO:0007669"/>
    <property type="project" value="UniProtKB-ARBA"/>
</dbReference>
<evidence type="ECO:0000259" key="3">
    <source>
        <dbReference type="SMART" id="SM00822"/>
    </source>
</evidence>
<evidence type="ECO:0000256" key="2">
    <source>
        <dbReference type="ARBA" id="ARBA00023002"/>
    </source>
</evidence>
<keyword evidence="5" id="KW-1185">Reference proteome</keyword>
<dbReference type="CDD" id="cd05233">
    <property type="entry name" value="SDR_c"/>
    <property type="match status" value="1"/>
</dbReference>
<dbReference type="RefSeq" id="WP_312867495.1">
    <property type="nucleotide sequence ID" value="NZ_WMBA01000005.1"/>
</dbReference>
<dbReference type="InterPro" id="IPR036291">
    <property type="entry name" value="NAD(P)-bd_dom_sf"/>
</dbReference>
<reference evidence="4 5" key="1">
    <citation type="submission" date="2019-11" db="EMBL/GenBank/DDBJ databases">
        <title>Draft genome of Amycolatopsis RM579.</title>
        <authorList>
            <person name="Duangmal K."/>
            <person name="Mingma R."/>
        </authorList>
    </citation>
    <scope>NUCLEOTIDE SEQUENCE [LARGE SCALE GENOMIC DNA]</scope>
    <source>
        <strain evidence="4 5">RM579</strain>
    </source>
</reference>
<dbReference type="PANTHER" id="PTHR42760">
    <property type="entry name" value="SHORT-CHAIN DEHYDROGENASES/REDUCTASES FAMILY MEMBER"/>
    <property type="match status" value="1"/>
</dbReference>
<dbReference type="Gene3D" id="3.40.50.720">
    <property type="entry name" value="NAD(P)-binding Rossmann-like Domain"/>
    <property type="match status" value="1"/>
</dbReference>
<dbReference type="SMART" id="SM00822">
    <property type="entry name" value="PKS_KR"/>
    <property type="match status" value="1"/>
</dbReference>
<evidence type="ECO:0000313" key="4">
    <source>
        <dbReference type="EMBL" id="MTD53342.1"/>
    </source>
</evidence>
<name>A0A6N7YMU9_9PSEU</name>
<comment type="caution">
    <text evidence="4">The sequence shown here is derived from an EMBL/GenBank/DDBJ whole genome shotgun (WGS) entry which is preliminary data.</text>
</comment>
<dbReference type="Proteomes" id="UP000440096">
    <property type="component" value="Unassembled WGS sequence"/>
</dbReference>
<accession>A0A6N7YMU9</accession>
<sequence>MTGRFPGKTVLVTGAGSGIGRATARAFAAEGAHVILAGRNVHTLRETASAIDGAVTVKPVDISRESEVDELFRGVDSEHGRLDIAVNSAGYFSTAPVEDLTSEDWGRLVSTNLTGTWLCLKHEIRAMCEAGGRIVTVSSVIGRHGAVPGTGGYAATKAAVEALTRTAAKEQAGRGIRINIVSPAAIDTAMSRRPGESEQDRAERMKATIPAGRSGRPDEVARAILWLCSAESSFVYAHDLVVDGGAAA</sequence>
<evidence type="ECO:0000256" key="1">
    <source>
        <dbReference type="ARBA" id="ARBA00006484"/>
    </source>
</evidence>
<dbReference type="EMBL" id="WMBA01000005">
    <property type="protein sequence ID" value="MTD53342.1"/>
    <property type="molecule type" value="Genomic_DNA"/>
</dbReference>
<evidence type="ECO:0000313" key="5">
    <source>
        <dbReference type="Proteomes" id="UP000440096"/>
    </source>
</evidence>
<dbReference type="InterPro" id="IPR057326">
    <property type="entry name" value="KR_dom"/>
</dbReference>
<dbReference type="InterPro" id="IPR020904">
    <property type="entry name" value="Sc_DH/Rdtase_CS"/>
</dbReference>